<dbReference type="AlphaFoldDB" id="A0A268P1S8"/>
<dbReference type="InterPro" id="IPR036291">
    <property type="entry name" value="NAD(P)-bd_dom_sf"/>
</dbReference>
<reference evidence="3 4" key="1">
    <citation type="submission" date="2017-07" db="EMBL/GenBank/DDBJ databases">
        <title>Isolation and whole genome analysis of endospore-forming bacteria from heroin.</title>
        <authorList>
            <person name="Kalinowski J."/>
            <person name="Ahrens B."/>
            <person name="Al-Dilaimi A."/>
            <person name="Winkler A."/>
            <person name="Wibberg D."/>
            <person name="Schleenbecker U."/>
            <person name="Ruckert C."/>
            <person name="Wolfel R."/>
            <person name="Grass G."/>
        </authorList>
    </citation>
    <scope>NUCLEOTIDE SEQUENCE [LARGE SCALE GENOMIC DNA]</scope>
    <source>
        <strain evidence="3 4">7539</strain>
    </source>
</reference>
<comment type="caution">
    <text evidence="3">The sequence shown here is derived from an EMBL/GenBank/DDBJ whole genome shotgun (WGS) entry which is preliminary data.</text>
</comment>
<evidence type="ECO:0000313" key="3">
    <source>
        <dbReference type="EMBL" id="PAE89275.1"/>
    </source>
</evidence>
<protein>
    <submittedName>
        <fullName evidence="3">Dehydrogenase</fullName>
    </submittedName>
</protein>
<dbReference type="GO" id="GO:0000166">
    <property type="term" value="F:nucleotide binding"/>
    <property type="evidence" value="ECO:0007669"/>
    <property type="project" value="InterPro"/>
</dbReference>
<gene>
    <name evidence="3" type="ORF">CHH72_08265</name>
</gene>
<dbReference type="SUPFAM" id="SSF51735">
    <property type="entry name" value="NAD(P)-binding Rossmann-fold domains"/>
    <property type="match status" value="1"/>
</dbReference>
<evidence type="ECO:0000259" key="2">
    <source>
        <dbReference type="Pfam" id="PF22725"/>
    </source>
</evidence>
<name>A0A268P1S8_SHOCL</name>
<dbReference type="InterPro" id="IPR055170">
    <property type="entry name" value="GFO_IDH_MocA-like_dom"/>
</dbReference>
<feature type="domain" description="Gfo/Idh/MocA-like oxidoreductase N-terminal" evidence="1">
    <location>
        <begin position="18"/>
        <end position="118"/>
    </location>
</feature>
<dbReference type="InterPro" id="IPR051450">
    <property type="entry name" value="Gfo/Idh/MocA_Oxidoreductases"/>
</dbReference>
<dbReference type="Proteomes" id="UP000216207">
    <property type="component" value="Unassembled WGS sequence"/>
</dbReference>
<accession>A0A268P1S8</accession>
<dbReference type="Pfam" id="PF22725">
    <property type="entry name" value="GFO_IDH_MocA_C3"/>
    <property type="match status" value="1"/>
</dbReference>
<dbReference type="EMBL" id="NPCC01000009">
    <property type="protein sequence ID" value="PAE89275.1"/>
    <property type="molecule type" value="Genomic_DNA"/>
</dbReference>
<dbReference type="Gene3D" id="3.30.360.10">
    <property type="entry name" value="Dihydrodipicolinate Reductase, domain 2"/>
    <property type="match status" value="1"/>
</dbReference>
<dbReference type="PANTHER" id="PTHR43377:SF1">
    <property type="entry name" value="BILIVERDIN REDUCTASE A"/>
    <property type="match status" value="1"/>
</dbReference>
<dbReference type="InterPro" id="IPR000683">
    <property type="entry name" value="Gfo/Idh/MocA-like_OxRdtase_N"/>
</dbReference>
<dbReference type="Pfam" id="PF01408">
    <property type="entry name" value="GFO_IDH_MocA"/>
    <property type="match status" value="1"/>
</dbReference>
<organism evidence="3 4">
    <name type="scientific">Shouchella clausii</name>
    <name type="common">Alkalihalobacillus clausii</name>
    <dbReference type="NCBI Taxonomy" id="79880"/>
    <lineage>
        <taxon>Bacteria</taxon>
        <taxon>Bacillati</taxon>
        <taxon>Bacillota</taxon>
        <taxon>Bacilli</taxon>
        <taxon>Bacillales</taxon>
        <taxon>Bacillaceae</taxon>
        <taxon>Shouchella</taxon>
    </lineage>
</organism>
<dbReference type="SUPFAM" id="SSF55347">
    <property type="entry name" value="Glyceraldehyde-3-phosphate dehydrogenase-like, C-terminal domain"/>
    <property type="match status" value="1"/>
</dbReference>
<feature type="domain" description="GFO/IDH/MocA-like oxidoreductase" evidence="2">
    <location>
        <begin position="130"/>
        <end position="255"/>
    </location>
</feature>
<evidence type="ECO:0000313" key="4">
    <source>
        <dbReference type="Proteomes" id="UP000216207"/>
    </source>
</evidence>
<dbReference type="RefSeq" id="WP_095326402.1">
    <property type="nucleotide sequence ID" value="NZ_NPCC01000009.1"/>
</dbReference>
<sequence>MIQVALLSRWHVHANDYASQALENPNLSVVAVWDEERERGRQWAKELEVDFFEDLNELLAQDQIDGVIVDTPTSMHKEVILACAAAKKHIFSEKVLALTEEDCIAIFEAVDKNNVSLMLSLPRLNDPSYIYAQQALDNGWLGQLTSIRCRLEHGGALPTDTHRDGWLPPHFYDKNQCGGGALIDLGAHPIYLTNRLAGEAASVMCEMVSFTGREVDDHASVIVRYDSGASGIIEAGFIGSSSPFLLELHGTEGSLLVEDRSVRIRSSQLGDGSWQTPTLPEPGPSAIDQWVAEIKDGKKPHITREDMLRLTQINEAALQSATEGRRVFLKSAQPV</sequence>
<evidence type="ECO:0000259" key="1">
    <source>
        <dbReference type="Pfam" id="PF01408"/>
    </source>
</evidence>
<dbReference type="Gene3D" id="3.40.50.720">
    <property type="entry name" value="NAD(P)-binding Rossmann-like Domain"/>
    <property type="match status" value="1"/>
</dbReference>
<proteinExistence type="predicted"/>
<dbReference type="PANTHER" id="PTHR43377">
    <property type="entry name" value="BILIVERDIN REDUCTASE A"/>
    <property type="match status" value="1"/>
</dbReference>